<accession>C7ZAE6</accession>
<dbReference type="OMA" id="DMRWNED"/>
<keyword evidence="2" id="KW-1185">Reference proteome</keyword>
<dbReference type="KEGG" id="nhe:NECHADRAFT_94688"/>
<dbReference type="HOGENOM" id="CLU_160836_0_0_1"/>
<name>C7ZAE6_FUSV7</name>
<dbReference type="AlphaFoldDB" id="C7ZAE6"/>
<dbReference type="GeneID" id="9672157"/>
<organism evidence="1 2">
    <name type="scientific">Fusarium vanettenii (strain ATCC MYA-4622 / CBS 123669 / FGSC 9596 / NRRL 45880 / 77-13-4)</name>
    <name type="common">Fusarium solani subsp. pisi</name>
    <dbReference type="NCBI Taxonomy" id="660122"/>
    <lineage>
        <taxon>Eukaryota</taxon>
        <taxon>Fungi</taxon>
        <taxon>Dikarya</taxon>
        <taxon>Ascomycota</taxon>
        <taxon>Pezizomycotina</taxon>
        <taxon>Sordariomycetes</taxon>
        <taxon>Hypocreomycetidae</taxon>
        <taxon>Hypocreales</taxon>
        <taxon>Nectriaceae</taxon>
        <taxon>Fusarium</taxon>
        <taxon>Fusarium solani species complex</taxon>
        <taxon>Fusarium vanettenii</taxon>
    </lineage>
</organism>
<sequence length="98" mass="10872">MSNHTKVVDGVVVTDTDILSLMDWTNVYDDIGGDMRWGEDIAEQIKERGLDGDVGDKDFLFWNALDDSMYLVKGGLDLQTIVGSIDDQGFNGLDLEEV</sequence>
<protein>
    <submittedName>
        <fullName evidence="1">Uncharacterized protein</fullName>
    </submittedName>
</protein>
<dbReference type="InParanoid" id="C7ZAE6"/>
<dbReference type="OrthoDB" id="4978070at2759"/>
<dbReference type="eggNOG" id="ENOG502RM16">
    <property type="taxonomic scope" value="Eukaryota"/>
</dbReference>
<gene>
    <name evidence="1" type="ORF">NECHADRAFT_94688</name>
</gene>
<dbReference type="Proteomes" id="UP000005206">
    <property type="component" value="Chromosome 6"/>
</dbReference>
<proteinExistence type="predicted"/>
<dbReference type="VEuPathDB" id="FungiDB:NECHADRAFT_94688"/>
<evidence type="ECO:0000313" key="2">
    <source>
        <dbReference type="Proteomes" id="UP000005206"/>
    </source>
</evidence>
<evidence type="ECO:0000313" key="1">
    <source>
        <dbReference type="EMBL" id="EEU39262.1"/>
    </source>
</evidence>
<dbReference type="EMBL" id="GG698912">
    <property type="protein sequence ID" value="EEU39262.1"/>
    <property type="molecule type" value="Genomic_DNA"/>
</dbReference>
<reference evidence="1 2" key="1">
    <citation type="journal article" date="2009" name="PLoS Genet.">
        <title>The genome of Nectria haematococca: contribution of supernumerary chromosomes to gene expansion.</title>
        <authorList>
            <person name="Coleman J.J."/>
            <person name="Rounsley S.D."/>
            <person name="Rodriguez-Carres M."/>
            <person name="Kuo A."/>
            <person name="Wasmann C.C."/>
            <person name="Grimwood J."/>
            <person name="Schmutz J."/>
            <person name="Taga M."/>
            <person name="White G.J."/>
            <person name="Zhou S."/>
            <person name="Schwartz D.C."/>
            <person name="Freitag M."/>
            <person name="Ma L.J."/>
            <person name="Danchin E.G."/>
            <person name="Henrissat B."/>
            <person name="Coutinho P.M."/>
            <person name="Nelson D.R."/>
            <person name="Straney D."/>
            <person name="Napoli C.A."/>
            <person name="Barker B.M."/>
            <person name="Gribskov M."/>
            <person name="Rep M."/>
            <person name="Kroken S."/>
            <person name="Molnar I."/>
            <person name="Rensing C."/>
            <person name="Kennell J.C."/>
            <person name="Zamora J."/>
            <person name="Farman M.L."/>
            <person name="Selker E.U."/>
            <person name="Salamov A."/>
            <person name="Shapiro H."/>
            <person name="Pangilinan J."/>
            <person name="Lindquist E."/>
            <person name="Lamers C."/>
            <person name="Grigoriev I.V."/>
            <person name="Geiser D.M."/>
            <person name="Covert S.F."/>
            <person name="Temporini E."/>
            <person name="Vanetten H.D."/>
        </authorList>
    </citation>
    <scope>NUCLEOTIDE SEQUENCE [LARGE SCALE GENOMIC DNA]</scope>
    <source>
        <strain evidence="2">ATCC MYA-4622 / CBS 123669 / FGSC 9596 / NRRL 45880 / 77-13-4</strain>
    </source>
</reference>
<dbReference type="RefSeq" id="XP_003044975.1">
    <property type="nucleotide sequence ID" value="XM_003044929.1"/>
</dbReference>